<dbReference type="InterPro" id="IPR013651">
    <property type="entry name" value="ATP-grasp_RimK-type"/>
</dbReference>
<dbReference type="Gene3D" id="3.30.1490.20">
    <property type="entry name" value="ATP-grasp fold, A domain"/>
    <property type="match status" value="1"/>
</dbReference>
<dbReference type="Gene3D" id="3.30.470.20">
    <property type="entry name" value="ATP-grasp fold, B domain"/>
    <property type="match status" value="1"/>
</dbReference>
<name>A0A4Z0W4D2_9GAMM</name>
<gene>
    <name evidence="5" type="ORF">E4656_16110</name>
</gene>
<comment type="caution">
    <text evidence="5">The sequence shown here is derived from an EMBL/GenBank/DDBJ whole genome shotgun (WGS) entry which is preliminary data.</text>
</comment>
<keyword evidence="6" id="KW-1185">Reference proteome</keyword>
<feature type="compositionally biased region" description="Low complexity" evidence="3">
    <location>
        <begin position="130"/>
        <end position="147"/>
    </location>
</feature>
<dbReference type="GO" id="GO:0005524">
    <property type="term" value="F:ATP binding"/>
    <property type="evidence" value="ECO:0007669"/>
    <property type="project" value="UniProtKB-UniRule"/>
</dbReference>
<dbReference type="AlphaFoldDB" id="A0A4Z0W4D2"/>
<dbReference type="InterPro" id="IPR013815">
    <property type="entry name" value="ATP_grasp_subdomain_1"/>
</dbReference>
<keyword evidence="2" id="KW-0547">Nucleotide-binding</keyword>
<evidence type="ECO:0000256" key="1">
    <source>
        <dbReference type="ARBA" id="ARBA00023211"/>
    </source>
</evidence>
<dbReference type="Pfam" id="PF08443">
    <property type="entry name" value="RimK"/>
    <property type="match status" value="1"/>
</dbReference>
<dbReference type="GO" id="GO:0046872">
    <property type="term" value="F:metal ion binding"/>
    <property type="evidence" value="ECO:0007669"/>
    <property type="project" value="InterPro"/>
</dbReference>
<keyword evidence="5" id="KW-0436">Ligase</keyword>
<protein>
    <submittedName>
        <fullName evidence="5">RimK family alpha-L-glutamate ligase</fullName>
    </submittedName>
</protein>
<feature type="region of interest" description="Disordered" evidence="3">
    <location>
        <begin position="130"/>
        <end position="155"/>
    </location>
</feature>
<organism evidence="5 6">
    <name type="scientific">Natronospirillum operosum</name>
    <dbReference type="NCBI Taxonomy" id="2759953"/>
    <lineage>
        <taxon>Bacteria</taxon>
        <taxon>Pseudomonadati</taxon>
        <taxon>Pseudomonadota</taxon>
        <taxon>Gammaproteobacteria</taxon>
        <taxon>Oceanospirillales</taxon>
        <taxon>Natronospirillaceae</taxon>
        <taxon>Natronospirillum</taxon>
    </lineage>
</organism>
<dbReference type="Pfam" id="PF14401">
    <property type="entry name" value="RLAN"/>
    <property type="match status" value="1"/>
</dbReference>
<dbReference type="GO" id="GO:0005737">
    <property type="term" value="C:cytoplasm"/>
    <property type="evidence" value="ECO:0007669"/>
    <property type="project" value="TreeGrafter"/>
</dbReference>
<feature type="domain" description="ATP-grasp" evidence="4">
    <location>
        <begin position="329"/>
        <end position="522"/>
    </location>
</feature>
<evidence type="ECO:0000313" key="6">
    <source>
        <dbReference type="Proteomes" id="UP000297475"/>
    </source>
</evidence>
<keyword evidence="2" id="KW-0067">ATP-binding</keyword>
<evidence type="ECO:0000256" key="2">
    <source>
        <dbReference type="PROSITE-ProRule" id="PRU00409"/>
    </source>
</evidence>
<evidence type="ECO:0000313" key="5">
    <source>
        <dbReference type="EMBL" id="TGG91552.1"/>
    </source>
</evidence>
<evidence type="ECO:0000259" key="4">
    <source>
        <dbReference type="PROSITE" id="PS50975"/>
    </source>
</evidence>
<dbReference type="PROSITE" id="PS50975">
    <property type="entry name" value="ATP_GRASP"/>
    <property type="match status" value="1"/>
</dbReference>
<dbReference type="SUPFAM" id="SSF56059">
    <property type="entry name" value="Glutathione synthetase ATP-binding domain-like"/>
    <property type="match status" value="1"/>
</dbReference>
<sequence>MADLLIVVERRQDWKSFYPTDNVLTFQEYLTEARGPLPRGTRVLNLCRDYKYLSNGYYCSLLAEARGHRVMPSVRTLNDLGRKAIYGPRIEELAPTLKKLEAQSTADGQREVEVVFHFGTFPGPGFAGASPMAAAAESAESGAEPGPVAASGTGPTPPLVSLARQLFEQFPCPILRVTFSTSGPRDRPTPWTISSLRAGRLHRLTDQEEDEFARALDHFSRQIWRQPKSRRSARFELAMLVNPDEQMPPSDERALKRFVKAGRKVGLDVEIIHKGDYGRLAEFDGLFIRETTGIDNHTYRFAKRAESEGLVVIDDAESILRCTNKVYLADLLQKNRVPTPETRILSRDNREDLAAAGAALGFPLVLKIPDGSFSRGVVKVQDAASLEREAAALFKRSALLLAQEFMYTDYDWRIGVLAGKPLFACQYFMSRGHWQIYQHGAGGQVDSGDFRTMPVHEAPKAVVQAAVRAAGLIGQSLYGVDVKQQGKRAVVIEVNDNPNIDAGVEDEFLGDELYQLIMEDFLRRMELRGRK</sequence>
<keyword evidence="1" id="KW-0464">Manganese</keyword>
<dbReference type="Proteomes" id="UP000297475">
    <property type="component" value="Unassembled WGS sequence"/>
</dbReference>
<dbReference type="InterPro" id="IPR025839">
    <property type="entry name" value="RLAN_dom"/>
</dbReference>
<dbReference type="InterPro" id="IPR011761">
    <property type="entry name" value="ATP-grasp"/>
</dbReference>
<proteinExistence type="predicted"/>
<dbReference type="GO" id="GO:0016879">
    <property type="term" value="F:ligase activity, forming carbon-nitrogen bonds"/>
    <property type="evidence" value="ECO:0007669"/>
    <property type="project" value="TreeGrafter"/>
</dbReference>
<dbReference type="RefSeq" id="WP_135484336.1">
    <property type="nucleotide sequence ID" value="NZ_SRMF01000008.1"/>
</dbReference>
<dbReference type="PANTHER" id="PTHR21621:SF0">
    <property type="entry name" value="BETA-CITRYLGLUTAMATE SYNTHASE B-RELATED"/>
    <property type="match status" value="1"/>
</dbReference>
<evidence type="ECO:0000256" key="3">
    <source>
        <dbReference type="SAM" id="MobiDB-lite"/>
    </source>
</evidence>
<reference evidence="5 6" key="1">
    <citation type="submission" date="2019-04" db="EMBL/GenBank/DDBJ databases">
        <title>Natronospirillum operosus gen. nov., sp. nov., a haloalkaliphilic satellite isolated from decaying biomass of laboratory culture of cyanobacterium Geitlerinema sp. and proposal of Natronospirillaceae fam. nov. and Saccharospirillaceae fam. nov.</title>
        <authorList>
            <person name="Kevbrin V."/>
            <person name="Boltyanskaya Y."/>
            <person name="Koziaeva V."/>
            <person name="Grouzdev D.S."/>
            <person name="Park M."/>
            <person name="Cho J."/>
        </authorList>
    </citation>
    <scope>NUCLEOTIDE SEQUENCE [LARGE SCALE GENOMIC DNA]</scope>
    <source>
        <strain evidence="5 6">G-116</strain>
    </source>
</reference>
<dbReference type="PANTHER" id="PTHR21621">
    <property type="entry name" value="RIBOSOMAL PROTEIN S6 MODIFICATION PROTEIN"/>
    <property type="match status" value="1"/>
</dbReference>
<dbReference type="OrthoDB" id="9800957at2"/>
<accession>A0A4Z0W4D2</accession>
<dbReference type="EMBL" id="SRMF01000008">
    <property type="protein sequence ID" value="TGG91552.1"/>
    <property type="molecule type" value="Genomic_DNA"/>
</dbReference>